<accession>A0ACB8GLJ4</accession>
<evidence type="ECO:0000313" key="1">
    <source>
        <dbReference type="EMBL" id="KAH9476413.1"/>
    </source>
</evidence>
<evidence type="ECO:0000313" key="2">
    <source>
        <dbReference type="Proteomes" id="UP000664032"/>
    </source>
</evidence>
<comment type="caution">
    <text evidence="1">The sequence shown here is derived from an EMBL/GenBank/DDBJ whole genome shotgun (WGS) entry which is preliminary data.</text>
</comment>
<name>A0ACB8GLJ4_PSICU</name>
<proteinExistence type="predicted"/>
<dbReference type="EMBL" id="JAFIQS020000011">
    <property type="protein sequence ID" value="KAH9476413.1"/>
    <property type="molecule type" value="Genomic_DNA"/>
</dbReference>
<sequence length="517" mass="58551">MSDIVTIAVFCGVSWLFFKVLRFGRREDTLPPGPPTVPILGNAHLLPTKFPYIKHWGTHYDGIFSLKVLNGAIVVVSDMKTVKELLDDRSAEFASRPVFLGMDAVTGGRYIVASPAESHFWKITRKVIQPLVSPQAVQKYCPLADMETTQLLYDILHEPEALYNHITRSMLSFITTIVFGQRTSEHDSPIVIAFREYIEQIFRVFSPESVPVNFIPALMYVPERWAPWKKMWKKIQAMQCSLYFKLFREVERRKRAGMIDECFAAKMLEQQEDLALERDTIVYICGVLLDGGAETTASFLQNLILCLVKYPAVLKKAQAEVDNAVGDRLPDSNDIKSMPYVQAIIKETHRFLPTAPTSIPHASVDDSEYRGYIIPRKTPILINVYRDLELYERPEAFWPERYLLSPDGTMSGLPDGTGYTRTTLPFGSGKRLCPGMHLANTNINLAVMRLLWAFDFASIDSTAPSTPKWDIENEFVDGITLSAKPFQCKITPRSTRKASIIEKSYKSLRDGFGGQLQ</sequence>
<organism evidence="1 2">
    <name type="scientific">Psilocybe cubensis</name>
    <name type="common">Psychedelic mushroom</name>
    <name type="synonym">Stropharia cubensis</name>
    <dbReference type="NCBI Taxonomy" id="181762"/>
    <lineage>
        <taxon>Eukaryota</taxon>
        <taxon>Fungi</taxon>
        <taxon>Dikarya</taxon>
        <taxon>Basidiomycota</taxon>
        <taxon>Agaricomycotina</taxon>
        <taxon>Agaricomycetes</taxon>
        <taxon>Agaricomycetidae</taxon>
        <taxon>Agaricales</taxon>
        <taxon>Agaricineae</taxon>
        <taxon>Strophariaceae</taxon>
        <taxon>Psilocybe</taxon>
    </lineage>
</organism>
<reference evidence="1" key="1">
    <citation type="submission" date="2021-10" db="EMBL/GenBank/DDBJ databases">
        <title>Psilocybe cubensis genome.</title>
        <authorList>
            <person name="Mckernan K.J."/>
            <person name="Crawford S."/>
            <person name="Trippe A."/>
            <person name="Kane L.T."/>
            <person name="Mclaughlin S."/>
        </authorList>
    </citation>
    <scope>NUCLEOTIDE SEQUENCE</scope>
    <source>
        <strain evidence="1">MGC-MH-2018</strain>
    </source>
</reference>
<keyword evidence="2" id="KW-1185">Reference proteome</keyword>
<protein>
    <submittedName>
        <fullName evidence="1">Cytochrome P450 monooxygenase</fullName>
    </submittedName>
</protein>
<keyword evidence="1" id="KW-0503">Monooxygenase</keyword>
<dbReference type="Proteomes" id="UP000664032">
    <property type="component" value="Unassembled WGS sequence"/>
</dbReference>
<keyword evidence="1" id="KW-0560">Oxidoreductase</keyword>
<gene>
    <name evidence="1" type="ORF">JR316_0011988</name>
</gene>